<accession>A0A0B5EU75</accession>
<protein>
    <submittedName>
        <fullName evidence="2">Uncharacterized protein</fullName>
    </submittedName>
</protein>
<evidence type="ECO:0000256" key="1">
    <source>
        <dbReference type="SAM" id="MobiDB-lite"/>
    </source>
</evidence>
<dbReference type="KEGG" id="sals:SLNWT_1291"/>
<dbReference type="AlphaFoldDB" id="A0A0B5EU75"/>
<sequence length="164" mass="17451">MPPPRWFPSHHRPQPPTTTVPDPSPPPGPNGFWITDPDFRDRLHSATLTLLDIVEDCLNDDVPLTEILDGARDHAEHMLGVPSTYGVLVEAEAAAQIVQAAGLDAGSPFGLAVAQGLAGIAQLPFEQQQQLVRAAARRYAITAPSRPPTGPPAAPPRPASGRTR</sequence>
<feature type="region of interest" description="Disordered" evidence="1">
    <location>
        <begin position="1"/>
        <end position="30"/>
    </location>
</feature>
<feature type="region of interest" description="Disordered" evidence="1">
    <location>
        <begin position="139"/>
        <end position="164"/>
    </location>
</feature>
<feature type="compositionally biased region" description="Pro residues" evidence="1">
    <location>
        <begin position="145"/>
        <end position="158"/>
    </location>
</feature>
<reference evidence="2 3" key="1">
    <citation type="submission" date="2015-01" db="EMBL/GenBank/DDBJ databases">
        <title>Enhanced salinomycin production by adjusting the supply of polyketide extender units in Streptomyce albus DSM 41398.</title>
        <authorList>
            <person name="Lu C."/>
        </authorList>
    </citation>
    <scope>NUCLEOTIDE SEQUENCE [LARGE SCALE GENOMIC DNA]</scope>
    <source>
        <strain evidence="3">ATCC 21838 / DSM 41398 / FERM P-419 / JCM 4703 / NBRC 107858</strain>
    </source>
</reference>
<name>A0A0B5EU75_STRA4</name>
<proteinExistence type="predicted"/>
<evidence type="ECO:0000313" key="2">
    <source>
        <dbReference type="EMBL" id="AJE81667.1"/>
    </source>
</evidence>
<organism evidence="2 3">
    <name type="scientific">Streptomyces albus (strain ATCC 21838 / DSM 41398 / FERM P-419 / JCM 4703 / NBRC 107858)</name>
    <dbReference type="NCBI Taxonomy" id="1081613"/>
    <lineage>
        <taxon>Bacteria</taxon>
        <taxon>Bacillati</taxon>
        <taxon>Actinomycetota</taxon>
        <taxon>Actinomycetes</taxon>
        <taxon>Kitasatosporales</taxon>
        <taxon>Streptomycetaceae</taxon>
        <taxon>Streptomyces</taxon>
    </lineage>
</organism>
<dbReference type="Proteomes" id="UP000031523">
    <property type="component" value="Chromosome"/>
</dbReference>
<evidence type="ECO:0000313" key="3">
    <source>
        <dbReference type="Proteomes" id="UP000031523"/>
    </source>
</evidence>
<dbReference type="EMBL" id="CP010519">
    <property type="protein sequence ID" value="AJE81667.1"/>
    <property type="molecule type" value="Genomic_DNA"/>
</dbReference>
<gene>
    <name evidence="2" type="ORF">SLNWT_1291</name>
</gene>
<keyword evidence="3" id="KW-1185">Reference proteome</keyword>
<feature type="compositionally biased region" description="Pro residues" evidence="1">
    <location>
        <begin position="14"/>
        <end position="29"/>
    </location>
</feature>